<name>A0A150PLW3_SORCE</name>
<proteinExistence type="predicted"/>
<sequence length="195" mass="20997">MLQVVAHLAQRAVRLSADHVEVPHVAVEQIVEVAFPARLVLARPRREALVLEQVQAGVALRVGVDQKDALVVPLGEERGQVDGDRRLTDPSLDVLHREDALFRPIRHAGGSIRHSRTARKSGGKQAYLRARDGRDRTPLTQSSPVRARVGSAPTSGAIAEAGDSGGNVARAAGSMGVSRQLVHRLVERYGIRSKG</sequence>
<evidence type="ECO:0000256" key="1">
    <source>
        <dbReference type="SAM" id="MobiDB-lite"/>
    </source>
</evidence>
<accession>A0A150PLW3</accession>
<organism evidence="2 3">
    <name type="scientific">Sorangium cellulosum</name>
    <name type="common">Polyangium cellulosum</name>
    <dbReference type="NCBI Taxonomy" id="56"/>
    <lineage>
        <taxon>Bacteria</taxon>
        <taxon>Pseudomonadati</taxon>
        <taxon>Myxococcota</taxon>
        <taxon>Polyangia</taxon>
        <taxon>Polyangiales</taxon>
        <taxon>Polyangiaceae</taxon>
        <taxon>Sorangium</taxon>
    </lineage>
</organism>
<comment type="caution">
    <text evidence="2">The sequence shown here is derived from an EMBL/GenBank/DDBJ whole genome shotgun (WGS) entry which is preliminary data.</text>
</comment>
<reference evidence="2 3" key="1">
    <citation type="submission" date="2014-02" db="EMBL/GenBank/DDBJ databases">
        <title>The small core and large imbalanced accessory genome model reveals a collaborative survival strategy of Sorangium cellulosum strains in nature.</title>
        <authorList>
            <person name="Han K."/>
            <person name="Peng R."/>
            <person name="Blom J."/>
            <person name="Li Y.-Z."/>
        </authorList>
    </citation>
    <scope>NUCLEOTIDE SEQUENCE [LARGE SCALE GENOMIC DNA]</scope>
    <source>
        <strain evidence="2 3">So0157-18</strain>
    </source>
</reference>
<dbReference type="AlphaFoldDB" id="A0A150PLW3"/>
<feature type="compositionally biased region" description="Basic residues" evidence="1">
    <location>
        <begin position="113"/>
        <end position="122"/>
    </location>
</feature>
<protein>
    <submittedName>
        <fullName evidence="2">Uncharacterized protein</fullName>
    </submittedName>
</protein>
<evidence type="ECO:0000313" key="3">
    <source>
        <dbReference type="Proteomes" id="UP000075604"/>
    </source>
</evidence>
<feature type="region of interest" description="Disordered" evidence="1">
    <location>
        <begin position="111"/>
        <end position="162"/>
    </location>
</feature>
<gene>
    <name evidence="2" type="ORF">BE04_10560</name>
</gene>
<dbReference type="EMBL" id="JELX01002100">
    <property type="protein sequence ID" value="KYF56546.1"/>
    <property type="molecule type" value="Genomic_DNA"/>
</dbReference>
<dbReference type="Proteomes" id="UP000075604">
    <property type="component" value="Unassembled WGS sequence"/>
</dbReference>
<evidence type="ECO:0000313" key="2">
    <source>
        <dbReference type="EMBL" id="KYF56546.1"/>
    </source>
</evidence>